<evidence type="ECO:0000313" key="1">
    <source>
        <dbReference type="EMBL" id="CTQ40622.1"/>
    </source>
</evidence>
<dbReference type="KEGG" id="bmic:BMR1_03g00110"/>
<dbReference type="Proteomes" id="UP000002899">
    <property type="component" value="Chromosome III"/>
</dbReference>
<proteinExistence type="predicted"/>
<reference evidence="1 2" key="2">
    <citation type="journal article" date="2013" name="PLoS ONE">
        <title>Whole genome mapping and re-organization of the nuclear and mitochondrial genomes of Babesia microti isolates.</title>
        <authorList>
            <person name="Cornillot E."/>
            <person name="Dassouli A."/>
            <person name="Garg A."/>
            <person name="Pachikara N."/>
            <person name="Randazzo S."/>
            <person name="Depoix D."/>
            <person name="Carcy B."/>
            <person name="Delbecq S."/>
            <person name="Frutos R."/>
            <person name="Silva J.C."/>
            <person name="Sutton R."/>
            <person name="Krause P.J."/>
            <person name="Mamoun C.B."/>
        </authorList>
    </citation>
    <scope>NUCLEOTIDE SEQUENCE [LARGE SCALE GENOMIC DNA]</scope>
    <source>
        <strain evidence="1 2">RI</strain>
    </source>
</reference>
<dbReference type="GeneID" id="24424657"/>
<dbReference type="RefSeq" id="XP_012648633.1">
    <property type="nucleotide sequence ID" value="XM_012793179.1"/>
</dbReference>
<organism evidence="1 2">
    <name type="scientific">Babesia microti (strain RI)</name>
    <dbReference type="NCBI Taxonomy" id="1133968"/>
    <lineage>
        <taxon>Eukaryota</taxon>
        <taxon>Sar</taxon>
        <taxon>Alveolata</taxon>
        <taxon>Apicomplexa</taxon>
        <taxon>Aconoidasida</taxon>
        <taxon>Piroplasmida</taxon>
        <taxon>Babesiidae</taxon>
        <taxon>Babesia</taxon>
    </lineage>
</organism>
<accession>A0A0K3AM19</accession>
<dbReference type="AlphaFoldDB" id="A0A0K3AM19"/>
<gene>
    <name evidence="1" type="ORF">BMR1_03g00110</name>
</gene>
<name>A0A0K3AM19_BABMR</name>
<dbReference type="OrthoDB" id="365380at2759"/>
<reference evidence="1 2" key="3">
    <citation type="journal article" date="2016" name="Sci. Rep.">
        <title>Genome-wide diversity and gene expression profiling of Babesia microti isolates identify polymorphic genes that mediate host-pathogen interactions.</title>
        <authorList>
            <person name="Silva J.C."/>
            <person name="Cornillot E."/>
            <person name="McCracken C."/>
            <person name="Usmani-Brown S."/>
            <person name="Dwivedi A."/>
            <person name="Ifeonu O.O."/>
            <person name="Crabtree J."/>
            <person name="Gotia H.T."/>
            <person name="Virji A.Z."/>
            <person name="Reynes C."/>
            <person name="Colinge J."/>
            <person name="Kumar V."/>
            <person name="Lawres L."/>
            <person name="Pazzi J.E."/>
            <person name="Pablo J.V."/>
            <person name="Hung C."/>
            <person name="Brancato J."/>
            <person name="Kumari P."/>
            <person name="Orvis J."/>
            <person name="Tretina K."/>
            <person name="Chibucos M."/>
            <person name="Ott S."/>
            <person name="Sadzewicz L."/>
            <person name="Sengamalay N."/>
            <person name="Shetty A.C."/>
            <person name="Su Q."/>
            <person name="Tallon L."/>
            <person name="Fraser C.M."/>
            <person name="Frutos R."/>
            <person name="Molina D.M."/>
            <person name="Krause P.J."/>
            <person name="Ben Mamoun C."/>
        </authorList>
    </citation>
    <scope>NUCLEOTIDE SEQUENCE [LARGE SCALE GENOMIC DNA]</scope>
    <source>
        <strain evidence="1 2">RI</strain>
    </source>
</reference>
<dbReference type="EMBL" id="LN871598">
    <property type="protein sequence ID" value="CTQ40622.1"/>
    <property type="molecule type" value="Genomic_DNA"/>
</dbReference>
<reference evidence="1 2" key="1">
    <citation type="journal article" date="2012" name="Nucleic Acids Res.">
        <title>Sequencing of the smallest Apicomplexan genome from the human pathogen Babesia microti.</title>
        <authorList>
            <person name="Cornillot E."/>
            <person name="Hadj-Kaddour K."/>
            <person name="Dassouli A."/>
            <person name="Noel B."/>
            <person name="Ranwez V."/>
            <person name="Vacherie B."/>
            <person name="Augagneur Y."/>
            <person name="Bres V."/>
            <person name="Duclos A."/>
            <person name="Randazzo S."/>
            <person name="Carcy B."/>
            <person name="Debierre-Grockiego F."/>
            <person name="Delbecq S."/>
            <person name="Moubri-Menage K."/>
            <person name="Shams-Eldin H."/>
            <person name="Usmani-Brown S."/>
            <person name="Bringaud F."/>
            <person name="Wincker P."/>
            <person name="Vivares C.P."/>
            <person name="Schwarz R.T."/>
            <person name="Schetters T.P."/>
            <person name="Krause P.J."/>
            <person name="Gorenflot A."/>
            <person name="Berry V."/>
            <person name="Barbe V."/>
            <person name="Ben Mamoun C."/>
        </authorList>
    </citation>
    <scope>NUCLEOTIDE SEQUENCE [LARGE SCALE GENOMIC DNA]</scope>
    <source>
        <strain evidence="1 2">RI</strain>
    </source>
</reference>
<dbReference type="VEuPathDB" id="PiroplasmaDB:BMR1_03g00110"/>
<protein>
    <submittedName>
        <fullName evidence="1">Uncharacterized protein</fullName>
    </submittedName>
</protein>
<keyword evidence="2" id="KW-1185">Reference proteome</keyword>
<evidence type="ECO:0000313" key="2">
    <source>
        <dbReference type="Proteomes" id="UP000002899"/>
    </source>
</evidence>
<sequence length="255" mass="28438">MDSHGGSCQYIVMIGLLDIEAEFGPGWLGRSDFVRERIMQKVLNINNHVATLSNRYKHMSNNNHVDSPLHSNGVDTKLHGLSPEEFFIYSVSVALNTNNKTQSGCGGDVSSVSAKKEGDGVCVITAKLPRDCNRQKIYTTLMQRLISPSAVVLKVHREDAETMRSNTQLRRGAMTHNKNKGTDIFNTEKSFGMDGRDSHFAFFSQTSLLLTSSVLNNSNLVKKDDDFAIQRLRSEKARAGAQREEGTRILGFKIW</sequence>